<reference evidence="1 2" key="1">
    <citation type="submission" date="2017-12" db="EMBL/GenBank/DDBJ databases">
        <title>Comparative genomics of Botrytis spp.</title>
        <authorList>
            <person name="Valero-Jimenez C.A."/>
            <person name="Tapia P."/>
            <person name="Veloso J."/>
            <person name="Silva-Moreno E."/>
            <person name="Staats M."/>
            <person name="Valdes J.H."/>
            <person name="Van Kan J.A.L."/>
        </authorList>
    </citation>
    <scope>NUCLEOTIDE SEQUENCE [LARGE SCALE GENOMIC DNA]</scope>
    <source>
        <strain evidence="1 2">Bh0001</strain>
    </source>
</reference>
<proteinExistence type="predicted"/>
<dbReference type="Proteomes" id="UP000297814">
    <property type="component" value="Unassembled WGS sequence"/>
</dbReference>
<name>A0A4Z1GBB3_9HELO</name>
<organism evidence="1 2">
    <name type="scientific">Botrytis hyacinthi</name>
    <dbReference type="NCBI Taxonomy" id="278943"/>
    <lineage>
        <taxon>Eukaryota</taxon>
        <taxon>Fungi</taxon>
        <taxon>Dikarya</taxon>
        <taxon>Ascomycota</taxon>
        <taxon>Pezizomycotina</taxon>
        <taxon>Leotiomycetes</taxon>
        <taxon>Helotiales</taxon>
        <taxon>Sclerotiniaceae</taxon>
        <taxon>Botrytis</taxon>
    </lineage>
</organism>
<evidence type="ECO:0000313" key="2">
    <source>
        <dbReference type="Proteomes" id="UP000297814"/>
    </source>
</evidence>
<sequence>MTKESFTETEMAMDISNCQLGDWQAGRLEGWKGLVLTETDMIGNAQIKIALRVCNKLNVYSLTKLFQSNACLNPISFSIWI</sequence>
<keyword evidence="2" id="KW-1185">Reference proteome</keyword>
<dbReference type="EMBL" id="PQXK01000292">
    <property type="protein sequence ID" value="TGO32740.1"/>
    <property type="molecule type" value="Genomic_DNA"/>
</dbReference>
<gene>
    <name evidence="1" type="ORF">BHYA_0292g00090</name>
</gene>
<comment type="caution">
    <text evidence="1">The sequence shown here is derived from an EMBL/GenBank/DDBJ whole genome shotgun (WGS) entry which is preliminary data.</text>
</comment>
<dbReference type="AlphaFoldDB" id="A0A4Z1GBB3"/>
<evidence type="ECO:0000313" key="1">
    <source>
        <dbReference type="EMBL" id="TGO32740.1"/>
    </source>
</evidence>
<protein>
    <submittedName>
        <fullName evidence="1">Uncharacterized protein</fullName>
    </submittedName>
</protein>
<accession>A0A4Z1GBB3</accession>